<dbReference type="PANTHER" id="PTHR37817">
    <property type="entry name" value="N-ACETYLTRANSFERASE EIS"/>
    <property type="match status" value="1"/>
</dbReference>
<evidence type="ECO:0000313" key="1">
    <source>
        <dbReference type="EMBL" id="HIX72020.1"/>
    </source>
</evidence>
<dbReference type="GO" id="GO:0034069">
    <property type="term" value="F:aminoglycoside N-acetyltransferase activity"/>
    <property type="evidence" value="ECO:0007669"/>
    <property type="project" value="TreeGrafter"/>
</dbReference>
<proteinExistence type="predicted"/>
<reference evidence="1" key="1">
    <citation type="journal article" date="2021" name="PeerJ">
        <title>Extensive microbial diversity within the chicken gut microbiome revealed by metagenomics and culture.</title>
        <authorList>
            <person name="Gilroy R."/>
            <person name="Ravi A."/>
            <person name="Getino M."/>
            <person name="Pursley I."/>
            <person name="Horton D.L."/>
            <person name="Alikhan N.F."/>
            <person name="Baker D."/>
            <person name="Gharbi K."/>
            <person name="Hall N."/>
            <person name="Watson M."/>
            <person name="Adriaenssens E.M."/>
            <person name="Foster-Nyarko E."/>
            <person name="Jarju S."/>
            <person name="Secka A."/>
            <person name="Antonio M."/>
            <person name="Oren A."/>
            <person name="Chaudhuri R.R."/>
            <person name="La Ragione R."/>
            <person name="Hildebrand F."/>
            <person name="Pallen M.J."/>
        </authorList>
    </citation>
    <scope>NUCLEOTIDE SEQUENCE</scope>
    <source>
        <strain evidence="1">ChiSxjej3B15-1167</strain>
    </source>
</reference>
<dbReference type="Pfam" id="PF13527">
    <property type="entry name" value="Acetyltransf_9"/>
    <property type="match status" value="1"/>
</dbReference>
<dbReference type="EMBL" id="DXEQ01000095">
    <property type="protein sequence ID" value="HIX72020.1"/>
    <property type="molecule type" value="Genomic_DNA"/>
</dbReference>
<keyword evidence="1" id="KW-0012">Acyltransferase</keyword>
<gene>
    <name evidence="1" type="ORF">H9849_03260</name>
</gene>
<dbReference type="SUPFAM" id="SSF55729">
    <property type="entry name" value="Acyl-CoA N-acyltransferases (Nat)"/>
    <property type="match status" value="1"/>
</dbReference>
<dbReference type="InterPro" id="IPR051554">
    <property type="entry name" value="Acetyltransferase_Eis"/>
</dbReference>
<organism evidence="1 2">
    <name type="scientific">Candidatus Anaerobutyricum stercoripullorum</name>
    <dbReference type="NCBI Taxonomy" id="2838456"/>
    <lineage>
        <taxon>Bacteria</taxon>
        <taxon>Bacillati</taxon>
        <taxon>Bacillota</taxon>
        <taxon>Clostridia</taxon>
        <taxon>Lachnospirales</taxon>
        <taxon>Lachnospiraceae</taxon>
        <taxon>Anaerobutyricum</taxon>
    </lineage>
</organism>
<comment type="caution">
    <text evidence="1">The sequence shown here is derived from an EMBL/GenBank/DDBJ whole genome shotgun (WGS) entry which is preliminary data.</text>
</comment>
<sequence>MIIEDRERHKEEVCAMWQRNFHDPAPYAEFYFTEVYGKNEILLNLSGDSADRLTAMEAGTDREGASGELPEAEAGEIRGMLHLNPYRLFVRGKEVDAHYIVGVATDEEYRRQGVMRELLADTFHRLRERGEMLTYLMPADRDYYLPFDFRFGMCQLEQEIECFGQAGVPAYFDEFRFAAGLPEDVEAACRAENATRTGDFAICTEITPEYLSRMEKEARSDFARYVSVYQNGAYAGRFVMGAENDCLVLSQIVCVDGTRREEFLYGALSYCEQEYHYGRYQLVLDETWRDVLRQPGSYDGVRILPVKEKPIIMFRILDLEKLGASLESDSAGDDACRIFVKDAFFDEQEGSYLLQVKGRQVSFEKMSGGQTDNASAGVPDGGSVTIGALTELLFGRKEDREEKLYKGLTPEGRRILESLWPLCPVCIQEIV</sequence>
<dbReference type="Proteomes" id="UP000886805">
    <property type="component" value="Unassembled WGS sequence"/>
</dbReference>
<protein>
    <submittedName>
        <fullName evidence="1">GNAT family N-acetyltransferase</fullName>
        <ecNumber evidence="1">2.3.1.-</ecNumber>
    </submittedName>
</protein>
<accession>A0A9D1X5R2</accession>
<keyword evidence="1" id="KW-0808">Transferase</keyword>
<dbReference type="Gene3D" id="3.30.1050.10">
    <property type="entry name" value="SCP2 sterol-binding domain"/>
    <property type="match status" value="1"/>
</dbReference>
<dbReference type="InterPro" id="IPR016181">
    <property type="entry name" value="Acyl_CoA_acyltransferase"/>
</dbReference>
<dbReference type="AlphaFoldDB" id="A0A9D1X5R2"/>
<dbReference type="CDD" id="cd04301">
    <property type="entry name" value="NAT_SF"/>
    <property type="match status" value="1"/>
</dbReference>
<evidence type="ECO:0000313" key="2">
    <source>
        <dbReference type="Proteomes" id="UP000886805"/>
    </source>
</evidence>
<dbReference type="PANTHER" id="PTHR37817:SF1">
    <property type="entry name" value="N-ACETYLTRANSFERASE EIS"/>
    <property type="match status" value="1"/>
</dbReference>
<reference evidence="1" key="2">
    <citation type="submission" date="2021-04" db="EMBL/GenBank/DDBJ databases">
        <authorList>
            <person name="Gilroy R."/>
        </authorList>
    </citation>
    <scope>NUCLEOTIDE SEQUENCE</scope>
    <source>
        <strain evidence="1">ChiSxjej3B15-1167</strain>
    </source>
</reference>
<dbReference type="GO" id="GO:0030649">
    <property type="term" value="P:aminoglycoside antibiotic catabolic process"/>
    <property type="evidence" value="ECO:0007669"/>
    <property type="project" value="TreeGrafter"/>
</dbReference>
<name>A0A9D1X5R2_9FIRM</name>
<dbReference type="InterPro" id="IPR036527">
    <property type="entry name" value="SCP2_sterol-bd_dom_sf"/>
</dbReference>
<dbReference type="Gene3D" id="3.40.630.30">
    <property type="match status" value="1"/>
</dbReference>
<dbReference type="EC" id="2.3.1.-" evidence="1"/>